<proteinExistence type="predicted"/>
<sequence length="40" mass="4762">MQDNTTVCNFHNYFLLKQSKFGTNEETTDHKQNNKKGFRP</sequence>
<reference evidence="2" key="1">
    <citation type="submission" date="2014-11" db="EMBL/GenBank/DDBJ databases">
        <authorList>
            <person name="Amaro Gonzalez C."/>
        </authorList>
    </citation>
    <scope>NUCLEOTIDE SEQUENCE</scope>
</reference>
<name>A0A0E9VRM7_ANGAN</name>
<organism evidence="2">
    <name type="scientific">Anguilla anguilla</name>
    <name type="common">European freshwater eel</name>
    <name type="synonym">Muraena anguilla</name>
    <dbReference type="NCBI Taxonomy" id="7936"/>
    <lineage>
        <taxon>Eukaryota</taxon>
        <taxon>Metazoa</taxon>
        <taxon>Chordata</taxon>
        <taxon>Craniata</taxon>
        <taxon>Vertebrata</taxon>
        <taxon>Euteleostomi</taxon>
        <taxon>Actinopterygii</taxon>
        <taxon>Neopterygii</taxon>
        <taxon>Teleostei</taxon>
        <taxon>Anguilliformes</taxon>
        <taxon>Anguillidae</taxon>
        <taxon>Anguilla</taxon>
    </lineage>
</organism>
<feature type="region of interest" description="Disordered" evidence="1">
    <location>
        <begin position="21"/>
        <end position="40"/>
    </location>
</feature>
<evidence type="ECO:0000256" key="1">
    <source>
        <dbReference type="SAM" id="MobiDB-lite"/>
    </source>
</evidence>
<evidence type="ECO:0000313" key="2">
    <source>
        <dbReference type="EMBL" id="JAH80744.1"/>
    </source>
</evidence>
<dbReference type="AlphaFoldDB" id="A0A0E9VRM7"/>
<dbReference type="EMBL" id="GBXM01037196">
    <property type="protein sequence ID" value="JAH71381.1"/>
    <property type="molecule type" value="Transcribed_RNA"/>
</dbReference>
<protein>
    <submittedName>
        <fullName evidence="2">Uncharacterized protein</fullName>
    </submittedName>
</protein>
<dbReference type="EMBL" id="GBXM01027833">
    <property type="protein sequence ID" value="JAH80744.1"/>
    <property type="molecule type" value="Transcribed_RNA"/>
</dbReference>
<accession>A0A0E9VRM7</accession>
<reference evidence="2" key="2">
    <citation type="journal article" date="2015" name="Fish Shellfish Immunol.">
        <title>Early steps in the European eel (Anguilla anguilla)-Vibrio vulnificus interaction in the gills: Role of the RtxA13 toxin.</title>
        <authorList>
            <person name="Callol A."/>
            <person name="Pajuelo D."/>
            <person name="Ebbesson L."/>
            <person name="Teles M."/>
            <person name="MacKenzie S."/>
            <person name="Amaro C."/>
        </authorList>
    </citation>
    <scope>NUCLEOTIDE SEQUENCE</scope>
</reference>